<dbReference type="PANTHER" id="PTHR30481">
    <property type="entry name" value="DNA ADENINE METHYLASE"/>
    <property type="match status" value="1"/>
</dbReference>
<name>A0A087M3I0_9HYPH</name>
<dbReference type="PIRSF" id="PIRSF000398">
    <property type="entry name" value="M_m6A_EcoRV"/>
    <property type="match status" value="1"/>
</dbReference>
<feature type="binding site" evidence="4">
    <location>
        <position position="188"/>
    </location>
    <ligand>
        <name>S-adenosyl-L-methionine</name>
        <dbReference type="ChEBI" id="CHEBI:59789"/>
    </ligand>
</feature>
<dbReference type="Proteomes" id="UP000028981">
    <property type="component" value="Unassembled WGS sequence"/>
</dbReference>
<dbReference type="RefSeq" id="WP_035081164.1">
    <property type="nucleotide sequence ID" value="NZ_JQGC01000006.1"/>
</dbReference>
<reference evidence="6 7" key="1">
    <citation type="submission" date="2014-08" db="EMBL/GenBank/DDBJ databases">
        <authorList>
            <person name="Hassan Y.I."/>
            <person name="Lepp D."/>
            <person name="Zhou T."/>
        </authorList>
    </citation>
    <scope>NUCLEOTIDE SEQUENCE [LARGE SCALE GENOMIC DNA]</scope>
    <source>
        <strain evidence="6 7">IFO13584</strain>
    </source>
</reference>
<dbReference type="GO" id="GO:0009307">
    <property type="term" value="P:DNA restriction-modification system"/>
    <property type="evidence" value="ECO:0007669"/>
    <property type="project" value="InterPro"/>
</dbReference>
<dbReference type="STRING" id="46914.JP75_07710"/>
<dbReference type="SUPFAM" id="SSF53335">
    <property type="entry name" value="S-adenosyl-L-methionine-dependent methyltransferases"/>
    <property type="match status" value="1"/>
</dbReference>
<dbReference type="GO" id="GO:0043565">
    <property type="term" value="F:sequence-specific DNA binding"/>
    <property type="evidence" value="ECO:0007669"/>
    <property type="project" value="TreeGrafter"/>
</dbReference>
<keyword evidence="7" id="KW-1185">Reference proteome</keyword>
<feature type="binding site" evidence="4">
    <location>
        <position position="14"/>
    </location>
    <ligand>
        <name>S-adenosyl-L-methionine</name>
        <dbReference type="ChEBI" id="CHEBI:59789"/>
    </ligand>
</feature>
<evidence type="ECO:0000256" key="1">
    <source>
        <dbReference type="ARBA" id="ARBA00022603"/>
    </source>
</evidence>
<dbReference type="REBASE" id="97047">
    <property type="entry name" value="M.Dri13584ORF7710P"/>
</dbReference>
<evidence type="ECO:0000256" key="3">
    <source>
        <dbReference type="ARBA" id="ARBA00022691"/>
    </source>
</evidence>
<dbReference type="PRINTS" id="PR00505">
    <property type="entry name" value="D12N6MTFRASE"/>
</dbReference>
<dbReference type="InterPro" id="IPR012327">
    <property type="entry name" value="MeTrfase_D12"/>
</dbReference>
<evidence type="ECO:0000313" key="6">
    <source>
        <dbReference type="EMBL" id="KFL31433.1"/>
    </source>
</evidence>
<feature type="compositionally biased region" description="Polar residues" evidence="5">
    <location>
        <begin position="131"/>
        <end position="142"/>
    </location>
</feature>
<dbReference type="EMBL" id="JQGC01000006">
    <property type="protein sequence ID" value="KFL31433.1"/>
    <property type="molecule type" value="Genomic_DNA"/>
</dbReference>
<proteinExistence type="predicted"/>
<keyword evidence="3" id="KW-0949">S-adenosyl-L-methionine</keyword>
<gene>
    <name evidence="6" type="ORF">JP75_07710</name>
</gene>
<dbReference type="GO" id="GO:0032259">
    <property type="term" value="P:methylation"/>
    <property type="evidence" value="ECO:0007669"/>
    <property type="project" value="UniProtKB-KW"/>
</dbReference>
<feature type="binding site" evidence="4">
    <location>
        <position position="10"/>
    </location>
    <ligand>
        <name>S-adenosyl-L-methionine</name>
        <dbReference type="ChEBI" id="CHEBI:59789"/>
    </ligand>
</feature>
<keyword evidence="1 6" id="KW-0489">Methyltransferase</keyword>
<dbReference type="GO" id="GO:0006298">
    <property type="term" value="P:mismatch repair"/>
    <property type="evidence" value="ECO:0007669"/>
    <property type="project" value="TreeGrafter"/>
</dbReference>
<dbReference type="InterPro" id="IPR029063">
    <property type="entry name" value="SAM-dependent_MTases_sf"/>
</dbReference>
<organism evidence="6 7">
    <name type="scientific">Devosia riboflavina</name>
    <dbReference type="NCBI Taxonomy" id="46914"/>
    <lineage>
        <taxon>Bacteria</taxon>
        <taxon>Pseudomonadati</taxon>
        <taxon>Pseudomonadota</taxon>
        <taxon>Alphaproteobacteria</taxon>
        <taxon>Hyphomicrobiales</taxon>
        <taxon>Devosiaceae</taxon>
        <taxon>Devosia</taxon>
    </lineage>
</organism>
<dbReference type="InterPro" id="IPR012263">
    <property type="entry name" value="M_m6A_EcoRV"/>
</dbReference>
<protein>
    <submittedName>
        <fullName evidence="6">DNA methyltransferase</fullName>
    </submittedName>
</protein>
<keyword evidence="2 6" id="KW-0808">Transferase</keyword>
<evidence type="ECO:0000256" key="2">
    <source>
        <dbReference type="ARBA" id="ARBA00022679"/>
    </source>
</evidence>
<evidence type="ECO:0000256" key="4">
    <source>
        <dbReference type="PIRSR" id="PIRSR000398-1"/>
    </source>
</evidence>
<accession>A0A087M3I0</accession>
<dbReference type="GO" id="GO:0009007">
    <property type="term" value="F:site-specific DNA-methyltransferase (adenine-specific) activity"/>
    <property type="evidence" value="ECO:0007669"/>
    <property type="project" value="UniProtKB-EC"/>
</dbReference>
<dbReference type="PANTHER" id="PTHR30481:SF4">
    <property type="entry name" value="SITE-SPECIFIC DNA-METHYLTRANSFERASE (ADENINE-SPECIFIC)"/>
    <property type="match status" value="1"/>
</dbReference>
<dbReference type="GO" id="GO:1904047">
    <property type="term" value="F:S-adenosyl-L-methionine binding"/>
    <property type="evidence" value="ECO:0007669"/>
    <property type="project" value="TreeGrafter"/>
</dbReference>
<comment type="caution">
    <text evidence="6">The sequence shown here is derived from an EMBL/GenBank/DDBJ whole genome shotgun (WGS) entry which is preliminary data.</text>
</comment>
<dbReference type="Gene3D" id="3.40.50.150">
    <property type="entry name" value="Vaccinia Virus protein VP39"/>
    <property type="match status" value="2"/>
</dbReference>
<feature type="binding site" evidence="4">
    <location>
        <position position="55"/>
    </location>
    <ligand>
        <name>S-adenosyl-L-methionine</name>
        <dbReference type="ChEBI" id="CHEBI:59789"/>
    </ligand>
</feature>
<dbReference type="Pfam" id="PF02086">
    <property type="entry name" value="MethyltransfD12"/>
    <property type="match status" value="1"/>
</dbReference>
<sequence length="292" mass="33353">MTVPRPTLRWHGGKWLLAPWIIGHFPAHRVYVEPYGGAASVLMRKQRSYAEIYNDLDDDAVNLFRVLQDDTLAGALKRKLELTPFARAEFEIGWDETTDPVEQARRLIIRSFMGFGSNAHSDKGRGHKTTGFRSSSNRSGTTPAHDWRNYPEALAAMTDRLRGVIVERRPALQVMETHDGLDALHYVDPPYLPETRNRANPYDPKRQYRHELSVTDHEDLLSFLATLKGMVVLSGYPSPLYDDALQDWRRVEREALADGARPRTEVLWINPRCAAELDRQSAQLSLLEDAYD</sequence>
<evidence type="ECO:0000256" key="5">
    <source>
        <dbReference type="SAM" id="MobiDB-lite"/>
    </source>
</evidence>
<dbReference type="AlphaFoldDB" id="A0A087M3I0"/>
<dbReference type="OrthoDB" id="9805629at2"/>
<evidence type="ECO:0000313" key="7">
    <source>
        <dbReference type="Proteomes" id="UP000028981"/>
    </source>
</evidence>
<feature type="region of interest" description="Disordered" evidence="5">
    <location>
        <begin position="119"/>
        <end position="146"/>
    </location>
</feature>